<dbReference type="InterPro" id="IPR014001">
    <property type="entry name" value="Helicase_ATP-bd"/>
</dbReference>
<feature type="region of interest" description="Disordered" evidence="1">
    <location>
        <begin position="25"/>
        <end position="47"/>
    </location>
</feature>
<dbReference type="EMBL" id="BSEL01000012">
    <property type="protein sequence ID" value="GLJ70435.1"/>
    <property type="molecule type" value="Genomic_DNA"/>
</dbReference>
<dbReference type="SMART" id="SM00490">
    <property type="entry name" value="HELICc"/>
    <property type="match status" value="1"/>
</dbReference>
<dbReference type="SUPFAM" id="SSF52540">
    <property type="entry name" value="P-loop containing nucleoside triphosphate hydrolases"/>
    <property type="match status" value="1"/>
</dbReference>
<keyword evidence="4" id="KW-0347">Helicase</keyword>
<gene>
    <name evidence="4" type="ORF">GCM10017579_44710</name>
</gene>
<dbReference type="SMART" id="SM00487">
    <property type="entry name" value="DEXDc"/>
    <property type="match status" value="1"/>
</dbReference>
<dbReference type="Proteomes" id="UP001142292">
    <property type="component" value="Unassembled WGS sequence"/>
</dbReference>
<dbReference type="CDD" id="cd18032">
    <property type="entry name" value="DEXHc_RE_I_III_res"/>
    <property type="match status" value="1"/>
</dbReference>
<evidence type="ECO:0000313" key="4">
    <source>
        <dbReference type="EMBL" id="GLJ70435.1"/>
    </source>
</evidence>
<name>A0ABQ5T1S8_9ACTN</name>
<dbReference type="GO" id="GO:0004386">
    <property type="term" value="F:helicase activity"/>
    <property type="evidence" value="ECO:0007669"/>
    <property type="project" value="UniProtKB-KW"/>
</dbReference>
<keyword evidence="4" id="KW-0067">ATP-binding</keyword>
<dbReference type="CDD" id="cd18799">
    <property type="entry name" value="SF2_C_EcoAI-like"/>
    <property type="match status" value="1"/>
</dbReference>
<protein>
    <submittedName>
        <fullName evidence="4">Helicase</fullName>
    </submittedName>
</protein>
<dbReference type="CDD" id="cd09203">
    <property type="entry name" value="PLDc_N_DEXD_b1"/>
    <property type="match status" value="1"/>
</dbReference>
<dbReference type="InterPro" id="IPR027417">
    <property type="entry name" value="P-loop_NTPase"/>
</dbReference>
<dbReference type="PANTHER" id="PTHR47962:SF7">
    <property type="entry name" value="MITOCHONDRIAL ATP-DEPENDENT HELICASE IRC3-RELATED"/>
    <property type="match status" value="1"/>
</dbReference>
<keyword evidence="4" id="KW-0547">Nucleotide-binding</keyword>
<feature type="domain" description="Helicase C-terminal" evidence="3">
    <location>
        <begin position="477"/>
        <end position="634"/>
    </location>
</feature>
<dbReference type="Pfam" id="PF00271">
    <property type="entry name" value="Helicase_C"/>
    <property type="match status" value="1"/>
</dbReference>
<comment type="caution">
    <text evidence="4">The sequence shown here is derived from an EMBL/GenBank/DDBJ whole genome shotgun (WGS) entry which is preliminary data.</text>
</comment>
<accession>A0ABQ5T1S8</accession>
<evidence type="ECO:0000313" key="5">
    <source>
        <dbReference type="Proteomes" id="UP001142292"/>
    </source>
</evidence>
<sequence length="968" mass="109069">MKAANQLIAQLETGEADHVMAPPTELRRISPPQGPSTLTYRDTRPKTPLTEAALLTNSKEEPSLAAELRAEIDTSDEVDLLCAFVRWYGLRLVEPELKRLRERGARLRVITTTYTGSTEREALDRLVRDFGAQVKVQYDAQRTRLHAKAWMFRRNTEFDTAYVGSSNLTRTAMVEGVEWNVRLSRKGTPSLFDKFTATFDTYWNHGDFELYDPDRDRDRLDDALAEASGRSRGDRVTISLSGLEVRPYPYQQKMLDDLDAERTLHDRHRNLVVAATGTGKTVVAALDYRRLAENSPDGTRPKLLFVAHRKEILQQSLRTYREVLSDATFGELYVDGTRPERWEHVFASVQSLKSYGVAQIPADTYEVVVIDEFHHAEAKSYRELIEHLEPAELVGLTATPERADGVNVASFFDHRIATQLRLWDALGADLLCPFHYFAISDNTDLRTVKWSRGKYEETALSSVYTGNDARARIILKELRNKMPDVSSMRALGFCVDVDHATYMAKVFNDAGIPAGVVTGSTPSAVRREAIAALRERRLNVLFSVDVFNEGLDIPDVDTVLFLRPTDSATVFLQQLGRGLRRTRDKAVLTVLDFVGHQNKQFSWDRKLRAMTGLTRAALRREVERGFPFLPAGCQIVMDREAQALIVDNLKSQISNRWPSMVQELRSYGDLSLPEYIQESGTELPDILRKGQRSWTELRRTAGLLVPDGAAAETKLLRRVRAFAHVDDPRRAAAFSRLLADDAPSYSSLSPSERRLAEMLFFSLWPDGGGFQTLEAGFAVLRAERATRSELREVIDLAFDSARHRVAGLDGAMSEVPLMVHARYQREEILAALGYASLDRKPNSMREGVKYIPELNVDAFFVNLKKSEADFSPTTMYRDYPISPTLFHWETQSTTSVTSKTGQRYLSSASTVLLFAREQADALFGTSPYLFLGPAKYVSHTGDRPIAITWRLEHPMPTDFFTAASVAAN</sequence>
<dbReference type="InterPro" id="IPR021835">
    <property type="entry name" value="DUF3427"/>
</dbReference>
<organism evidence="4 5">
    <name type="scientific">Nocardioides luteus</name>
    <dbReference type="NCBI Taxonomy" id="1844"/>
    <lineage>
        <taxon>Bacteria</taxon>
        <taxon>Bacillati</taxon>
        <taxon>Actinomycetota</taxon>
        <taxon>Actinomycetes</taxon>
        <taxon>Propionibacteriales</taxon>
        <taxon>Nocardioidaceae</taxon>
        <taxon>Nocardioides</taxon>
    </lineage>
</organism>
<dbReference type="InterPro" id="IPR001650">
    <property type="entry name" value="Helicase_C-like"/>
</dbReference>
<keyword evidence="5" id="KW-1185">Reference proteome</keyword>
<dbReference type="Pfam" id="PF13091">
    <property type="entry name" value="PLDc_2"/>
    <property type="match status" value="1"/>
</dbReference>
<feature type="domain" description="Helicase ATP-binding" evidence="2">
    <location>
        <begin position="261"/>
        <end position="418"/>
    </location>
</feature>
<dbReference type="Pfam" id="PF11907">
    <property type="entry name" value="DUF3427"/>
    <property type="match status" value="1"/>
</dbReference>
<dbReference type="Gene3D" id="3.30.870.10">
    <property type="entry name" value="Endonuclease Chain A"/>
    <property type="match status" value="1"/>
</dbReference>
<proteinExistence type="predicted"/>
<dbReference type="Gene3D" id="3.40.50.300">
    <property type="entry name" value="P-loop containing nucleotide triphosphate hydrolases"/>
    <property type="match status" value="2"/>
</dbReference>
<dbReference type="PROSITE" id="PS51194">
    <property type="entry name" value="HELICASE_CTER"/>
    <property type="match status" value="1"/>
</dbReference>
<dbReference type="PROSITE" id="PS51192">
    <property type="entry name" value="HELICASE_ATP_BIND_1"/>
    <property type="match status" value="1"/>
</dbReference>
<dbReference type="SUPFAM" id="SSF56024">
    <property type="entry name" value="Phospholipase D/nuclease"/>
    <property type="match status" value="1"/>
</dbReference>
<evidence type="ECO:0000259" key="3">
    <source>
        <dbReference type="PROSITE" id="PS51194"/>
    </source>
</evidence>
<evidence type="ECO:0000259" key="2">
    <source>
        <dbReference type="PROSITE" id="PS51192"/>
    </source>
</evidence>
<dbReference type="Pfam" id="PF04851">
    <property type="entry name" value="ResIII"/>
    <property type="match status" value="1"/>
</dbReference>
<evidence type="ECO:0000256" key="1">
    <source>
        <dbReference type="SAM" id="MobiDB-lite"/>
    </source>
</evidence>
<dbReference type="InterPro" id="IPR025202">
    <property type="entry name" value="PLD-like_dom"/>
</dbReference>
<dbReference type="InterPro" id="IPR006935">
    <property type="entry name" value="Helicase/UvrB_N"/>
</dbReference>
<dbReference type="InterPro" id="IPR052511">
    <property type="entry name" value="ATP-dep_Helicase"/>
</dbReference>
<reference evidence="4" key="1">
    <citation type="journal article" date="2014" name="Int. J. Syst. Evol. Microbiol.">
        <title>Complete genome of a new Firmicutes species belonging to the dominant human colonic microbiota ('Ruminococcus bicirculans') reveals two chromosomes and a selective capacity to utilize plant glucans.</title>
        <authorList>
            <consortium name="NISC Comparative Sequencing Program"/>
            <person name="Wegmann U."/>
            <person name="Louis P."/>
            <person name="Goesmann A."/>
            <person name="Henrissat B."/>
            <person name="Duncan S.H."/>
            <person name="Flint H.J."/>
        </authorList>
    </citation>
    <scope>NUCLEOTIDE SEQUENCE</scope>
    <source>
        <strain evidence="4">VKM Ac-1246</strain>
    </source>
</reference>
<dbReference type="PANTHER" id="PTHR47962">
    <property type="entry name" value="ATP-DEPENDENT HELICASE LHR-RELATED-RELATED"/>
    <property type="match status" value="1"/>
</dbReference>
<reference evidence="4" key="2">
    <citation type="submission" date="2023-01" db="EMBL/GenBank/DDBJ databases">
        <authorList>
            <person name="Sun Q."/>
            <person name="Evtushenko L."/>
        </authorList>
    </citation>
    <scope>NUCLEOTIDE SEQUENCE</scope>
    <source>
        <strain evidence="4">VKM Ac-1246</strain>
    </source>
</reference>
<keyword evidence="4" id="KW-0378">Hydrolase</keyword>